<keyword evidence="4" id="KW-0723">Serine/threonine-protein kinase</keyword>
<evidence type="ECO:0000256" key="19">
    <source>
        <dbReference type="ARBA" id="ARBA00048679"/>
    </source>
</evidence>
<keyword evidence="3" id="KW-1003">Cell membrane</keyword>
<evidence type="ECO:0000256" key="13">
    <source>
        <dbReference type="ARBA" id="ARBA00022840"/>
    </source>
</evidence>
<dbReference type="Gene3D" id="1.10.510.10">
    <property type="entry name" value="Transferase(Phosphotransferase) domain 1"/>
    <property type="match status" value="1"/>
</dbReference>
<dbReference type="InterPro" id="IPR000719">
    <property type="entry name" value="Prot_kinase_dom"/>
</dbReference>
<dbReference type="InterPro" id="IPR001611">
    <property type="entry name" value="Leu-rich_rpt"/>
</dbReference>
<dbReference type="SUPFAM" id="SSF56112">
    <property type="entry name" value="Protein kinase-like (PK-like)"/>
    <property type="match status" value="1"/>
</dbReference>
<dbReference type="InterPro" id="IPR008266">
    <property type="entry name" value="Tyr_kinase_AS"/>
</dbReference>
<dbReference type="OMA" id="CNHVDSV"/>
<dbReference type="FunCoup" id="A0A251V571">
    <property type="interactions" value="818"/>
</dbReference>
<dbReference type="Gene3D" id="3.80.10.10">
    <property type="entry name" value="Ribonuclease Inhibitor"/>
    <property type="match status" value="3"/>
</dbReference>
<evidence type="ECO:0000256" key="16">
    <source>
        <dbReference type="ARBA" id="ARBA00023170"/>
    </source>
</evidence>
<comment type="catalytic activity">
    <reaction evidence="19">
        <text>L-seryl-[protein] + ATP = O-phospho-L-seryl-[protein] + ADP + H(+)</text>
        <dbReference type="Rhea" id="RHEA:17989"/>
        <dbReference type="Rhea" id="RHEA-COMP:9863"/>
        <dbReference type="Rhea" id="RHEA-COMP:11604"/>
        <dbReference type="ChEBI" id="CHEBI:15378"/>
        <dbReference type="ChEBI" id="CHEBI:29999"/>
        <dbReference type="ChEBI" id="CHEBI:30616"/>
        <dbReference type="ChEBI" id="CHEBI:83421"/>
        <dbReference type="ChEBI" id="CHEBI:456216"/>
        <dbReference type="EC" id="2.7.11.1"/>
    </reaction>
</comment>
<evidence type="ECO:0000256" key="6">
    <source>
        <dbReference type="ARBA" id="ARBA00022614"/>
    </source>
</evidence>
<dbReference type="Pfam" id="PF13855">
    <property type="entry name" value="LRR_8"/>
    <property type="match status" value="4"/>
</dbReference>
<evidence type="ECO:0000256" key="9">
    <source>
        <dbReference type="ARBA" id="ARBA00022729"/>
    </source>
</evidence>
<dbReference type="EMBL" id="CM007892">
    <property type="protein sequence ID" value="OTG30768.1"/>
    <property type="molecule type" value="Genomic_DNA"/>
</dbReference>
<dbReference type="FunFam" id="3.80.10.10:FF:000416">
    <property type="entry name" value="Probable leucine-rich repeat receptor-like protein kinase At5g63930"/>
    <property type="match status" value="1"/>
</dbReference>
<keyword evidence="16" id="KW-0675">Receptor</keyword>
<dbReference type="GO" id="GO:0005524">
    <property type="term" value="F:ATP binding"/>
    <property type="evidence" value="ECO:0007669"/>
    <property type="project" value="UniProtKB-KW"/>
</dbReference>
<dbReference type="InParanoid" id="A0A251V571"/>
<keyword evidence="15 20" id="KW-0472">Membrane</keyword>
<comment type="subcellular location">
    <subcellularLocation>
        <location evidence="1">Cell membrane</location>
        <topology evidence="1">Single-pass type I membrane protein</topology>
    </subcellularLocation>
</comment>
<dbReference type="InterPro" id="IPR032675">
    <property type="entry name" value="LRR_dom_sf"/>
</dbReference>
<dbReference type="Gene3D" id="3.30.200.20">
    <property type="entry name" value="Phosphorylase Kinase, domain 1"/>
    <property type="match status" value="1"/>
</dbReference>
<feature type="domain" description="Protein kinase" evidence="21">
    <location>
        <begin position="790"/>
        <end position="1063"/>
    </location>
</feature>
<organism evidence="22 23">
    <name type="scientific">Helianthus annuus</name>
    <name type="common">Common sunflower</name>
    <dbReference type="NCBI Taxonomy" id="4232"/>
    <lineage>
        <taxon>Eukaryota</taxon>
        <taxon>Viridiplantae</taxon>
        <taxon>Streptophyta</taxon>
        <taxon>Embryophyta</taxon>
        <taxon>Tracheophyta</taxon>
        <taxon>Spermatophyta</taxon>
        <taxon>Magnoliopsida</taxon>
        <taxon>eudicotyledons</taxon>
        <taxon>Gunneridae</taxon>
        <taxon>Pentapetalae</taxon>
        <taxon>asterids</taxon>
        <taxon>campanulids</taxon>
        <taxon>Asterales</taxon>
        <taxon>Asteraceae</taxon>
        <taxon>Asteroideae</taxon>
        <taxon>Heliantheae alliance</taxon>
        <taxon>Heliantheae</taxon>
        <taxon>Helianthus</taxon>
    </lineage>
</organism>
<evidence type="ECO:0000256" key="14">
    <source>
        <dbReference type="ARBA" id="ARBA00022989"/>
    </source>
</evidence>
<dbReference type="PROSITE" id="PS50011">
    <property type="entry name" value="PROTEIN_KINASE_DOM"/>
    <property type="match status" value="1"/>
</dbReference>
<evidence type="ECO:0000256" key="10">
    <source>
        <dbReference type="ARBA" id="ARBA00022737"/>
    </source>
</evidence>
<evidence type="ECO:0000313" key="23">
    <source>
        <dbReference type="Proteomes" id="UP000215914"/>
    </source>
</evidence>
<dbReference type="InterPro" id="IPR051716">
    <property type="entry name" value="Plant_RL_S/T_kinase"/>
</dbReference>
<gene>
    <name evidence="22" type="ORF">HannXRQ_Chr03g0068111</name>
</gene>
<keyword evidence="14 20" id="KW-1133">Transmembrane helix</keyword>
<dbReference type="GO" id="GO:0004674">
    <property type="term" value="F:protein serine/threonine kinase activity"/>
    <property type="evidence" value="ECO:0007669"/>
    <property type="project" value="UniProtKB-KW"/>
</dbReference>
<dbReference type="InterPro" id="IPR011009">
    <property type="entry name" value="Kinase-like_dom_sf"/>
</dbReference>
<dbReference type="EC" id="2.7.11.1" evidence="2"/>
<dbReference type="InterPro" id="IPR003591">
    <property type="entry name" value="Leu-rich_rpt_typical-subtyp"/>
</dbReference>
<evidence type="ECO:0000256" key="7">
    <source>
        <dbReference type="ARBA" id="ARBA00022679"/>
    </source>
</evidence>
<dbReference type="InterPro" id="IPR055414">
    <property type="entry name" value="LRR_R13L4/SHOC2-like"/>
</dbReference>
<dbReference type="PANTHER" id="PTHR48053:SF163">
    <property type="entry name" value="MDIS1-INTERACTING RECEPTOR LIKE KINASE 2-LIKE"/>
    <property type="match status" value="1"/>
</dbReference>
<evidence type="ECO:0000256" key="20">
    <source>
        <dbReference type="SAM" id="Phobius"/>
    </source>
</evidence>
<dbReference type="CDD" id="cd14066">
    <property type="entry name" value="STKc_IRAK"/>
    <property type="match status" value="1"/>
</dbReference>
<keyword evidence="11" id="KW-0547">Nucleotide-binding</keyword>
<dbReference type="Pfam" id="PF00560">
    <property type="entry name" value="LRR_1"/>
    <property type="match status" value="3"/>
</dbReference>
<feature type="transmembrane region" description="Helical" evidence="20">
    <location>
        <begin position="722"/>
        <end position="746"/>
    </location>
</feature>
<dbReference type="SUPFAM" id="SSF52058">
    <property type="entry name" value="L domain-like"/>
    <property type="match status" value="1"/>
</dbReference>
<dbReference type="STRING" id="4232.A0A251V571"/>
<dbReference type="SMART" id="SM00369">
    <property type="entry name" value="LRR_TYP"/>
    <property type="match status" value="11"/>
</dbReference>
<keyword evidence="13" id="KW-0067">ATP-binding</keyword>
<dbReference type="SUPFAM" id="SSF52047">
    <property type="entry name" value="RNI-like"/>
    <property type="match status" value="1"/>
</dbReference>
<evidence type="ECO:0000256" key="15">
    <source>
        <dbReference type="ARBA" id="ARBA00023136"/>
    </source>
</evidence>
<evidence type="ECO:0000256" key="4">
    <source>
        <dbReference type="ARBA" id="ARBA00022527"/>
    </source>
</evidence>
<dbReference type="FunFam" id="3.80.10.10:FF:000095">
    <property type="entry name" value="LRR receptor-like serine/threonine-protein kinase GSO1"/>
    <property type="match status" value="1"/>
</dbReference>
<dbReference type="GO" id="GO:0051707">
    <property type="term" value="P:response to other organism"/>
    <property type="evidence" value="ECO:0007669"/>
    <property type="project" value="UniProtKB-ARBA"/>
</dbReference>
<keyword evidence="6" id="KW-0433">Leucine-rich repeat</keyword>
<dbReference type="Pfam" id="PF23598">
    <property type="entry name" value="LRR_14"/>
    <property type="match status" value="1"/>
</dbReference>
<dbReference type="GO" id="GO:0099402">
    <property type="term" value="P:plant organ development"/>
    <property type="evidence" value="ECO:0007669"/>
    <property type="project" value="UniProtKB-ARBA"/>
</dbReference>
<sequence>MAVTWRLQSTRTKVDKVEIGNYLHNRKGVSLYTHPFEINARQRTRRRNCWIEWPRFNTPLQDSISTTHPRDTTFHEETRLFTRTHNFNHSFSAQKPVSPCNWYGVSCDETGSINRLNLSSSGLNGTLDHFSFSSFPNLAYFELTVNNFSGIIPSEIRHLSKLAYLDFSYNQFTGIIPPEIGELTKLTTLHLISNQLNGSIPLAVCHMRLLSGLSLANNQLNGAIPTCFGNLLNLHYLYLDRNYISGSIPTSFGQLSDLRHLFLYFNNISGSIPHELGNLYHLKELYINNNYLTGSIPETLVNLKNLTDLTLYENQLNGSIPREIGNLTSLIWLELQLNNLTGPIPASLGQLKSLLHISLYSNQLSGPIPQELGNLTSLSTLHLAFNKLNGSIPSSFGNLQALEQLSLQNNKLSGSIPPELGNLKLVEIEMTNNRFSGSLPDEICNGRKLEKLLVGYNKLTGRIPKSLYNCLSLIRVRFDGNQISGDFSKSFGVYPYLSYINLNDNKVYGGISDNWSKCRNLTTIQMGGNRIQGSIPDSMGNMIQLVVLNLSSNDLVGDIPKEFGMLTRIEKLILSNNRLSGIVPQELGSLAQLLILDISMNKLNGSIPSSMGQCSKLFFLNLSNNGFAREIPVQLGGLIQLSVLDLSHNELTGYIPKTFESMNSLLNIDLSYNHLRGPLPKSKVFMNLSIEALQGNKDLCGNVSGLKQCASESRAPTRKRKLVLVISLPLLGALLLGVLMGMFTFYCHRSKSLPLTQLVNRHKHGTNFFSVSTFNGRETYKEILKQTEEFNEAYCIGMGGCGCVYKVKLSSGNTVAVKRLHSSSEVINHNDFLNEITALTRIRHRNIVKLLGYCSHSQISFLVYEYLEGGSLADILSHETAQTLDWMKRVNIIKGVAYALSYMHHDCSPAIIHRDISSKNILLDSEYEACVSDFGTSKILNPNSSHWSNIAGTFGYLAPELSYMMKVTEKCDVYSFGVLVLEIIKGEHPGDIISSLASTSTEEVEFTDLVDHRLPVPLPEIKEVLTSILILAIRCINSNPEIRPTMHQVSNNIAGIICDVYKY</sequence>
<evidence type="ECO:0000256" key="2">
    <source>
        <dbReference type="ARBA" id="ARBA00012513"/>
    </source>
</evidence>
<dbReference type="FunFam" id="3.80.10.10:FF:000299">
    <property type="entry name" value="Piriformospora indica-insensitive protein 2"/>
    <property type="match status" value="1"/>
</dbReference>
<accession>A0A251V571</accession>
<evidence type="ECO:0000256" key="17">
    <source>
        <dbReference type="ARBA" id="ARBA00023180"/>
    </source>
</evidence>
<evidence type="ECO:0000256" key="11">
    <source>
        <dbReference type="ARBA" id="ARBA00022741"/>
    </source>
</evidence>
<dbReference type="PANTHER" id="PTHR48053">
    <property type="entry name" value="LEUCINE RICH REPEAT FAMILY PROTEIN, EXPRESSED"/>
    <property type="match status" value="1"/>
</dbReference>
<evidence type="ECO:0000259" key="21">
    <source>
        <dbReference type="PROSITE" id="PS50011"/>
    </source>
</evidence>
<dbReference type="PROSITE" id="PS00109">
    <property type="entry name" value="PROTEIN_KINASE_TYR"/>
    <property type="match status" value="1"/>
</dbReference>
<proteinExistence type="predicted"/>
<dbReference type="GO" id="GO:0006952">
    <property type="term" value="P:defense response"/>
    <property type="evidence" value="ECO:0007669"/>
    <property type="project" value="UniProtKB-ARBA"/>
</dbReference>
<name>A0A251V571_HELAN</name>
<evidence type="ECO:0000256" key="18">
    <source>
        <dbReference type="ARBA" id="ARBA00047899"/>
    </source>
</evidence>
<evidence type="ECO:0000313" key="22">
    <source>
        <dbReference type="EMBL" id="OTG30768.1"/>
    </source>
</evidence>
<dbReference type="GO" id="GO:0005886">
    <property type="term" value="C:plasma membrane"/>
    <property type="evidence" value="ECO:0000318"/>
    <property type="project" value="GO_Central"/>
</dbReference>
<dbReference type="Pfam" id="PF00069">
    <property type="entry name" value="Pkinase"/>
    <property type="match status" value="1"/>
</dbReference>
<keyword evidence="5" id="KW-0597">Phosphoprotein</keyword>
<keyword evidence="10" id="KW-0677">Repeat</keyword>
<dbReference type="FunFam" id="3.30.200.20:FF:000309">
    <property type="entry name" value="Leucine-rich repeat receptor protein kinase MSP1"/>
    <property type="match status" value="1"/>
</dbReference>
<evidence type="ECO:0000256" key="8">
    <source>
        <dbReference type="ARBA" id="ARBA00022692"/>
    </source>
</evidence>
<evidence type="ECO:0000256" key="12">
    <source>
        <dbReference type="ARBA" id="ARBA00022777"/>
    </source>
</evidence>
<keyword evidence="23" id="KW-1185">Reference proteome</keyword>
<keyword evidence="9" id="KW-0732">Signal</keyword>
<dbReference type="GO" id="GO:0038023">
    <property type="term" value="F:signaling receptor activity"/>
    <property type="evidence" value="ECO:0000318"/>
    <property type="project" value="GO_Central"/>
</dbReference>
<evidence type="ECO:0000256" key="1">
    <source>
        <dbReference type="ARBA" id="ARBA00004251"/>
    </source>
</evidence>
<dbReference type="Proteomes" id="UP000215914">
    <property type="component" value="Chromosome 3"/>
</dbReference>
<dbReference type="GO" id="GO:0009755">
    <property type="term" value="P:hormone-mediated signaling pathway"/>
    <property type="evidence" value="ECO:0000318"/>
    <property type="project" value="GO_Central"/>
</dbReference>
<keyword evidence="8 20" id="KW-0812">Transmembrane</keyword>
<evidence type="ECO:0000256" key="5">
    <source>
        <dbReference type="ARBA" id="ARBA00022553"/>
    </source>
</evidence>
<comment type="catalytic activity">
    <reaction evidence="18">
        <text>L-threonyl-[protein] + ATP = O-phospho-L-threonyl-[protein] + ADP + H(+)</text>
        <dbReference type="Rhea" id="RHEA:46608"/>
        <dbReference type="Rhea" id="RHEA-COMP:11060"/>
        <dbReference type="Rhea" id="RHEA-COMP:11605"/>
        <dbReference type="ChEBI" id="CHEBI:15378"/>
        <dbReference type="ChEBI" id="CHEBI:30013"/>
        <dbReference type="ChEBI" id="CHEBI:30616"/>
        <dbReference type="ChEBI" id="CHEBI:61977"/>
        <dbReference type="ChEBI" id="CHEBI:456216"/>
        <dbReference type="EC" id="2.7.11.1"/>
    </reaction>
</comment>
<keyword evidence="17" id="KW-0325">Glycoprotein</keyword>
<reference evidence="23" key="1">
    <citation type="journal article" date="2017" name="Nature">
        <title>The sunflower genome provides insights into oil metabolism, flowering and Asterid evolution.</title>
        <authorList>
            <person name="Badouin H."/>
            <person name="Gouzy J."/>
            <person name="Grassa C.J."/>
            <person name="Murat F."/>
            <person name="Staton S.E."/>
            <person name="Cottret L."/>
            <person name="Lelandais-Briere C."/>
            <person name="Owens G.L."/>
            <person name="Carrere S."/>
            <person name="Mayjonade B."/>
            <person name="Legrand L."/>
            <person name="Gill N."/>
            <person name="Kane N.C."/>
            <person name="Bowers J.E."/>
            <person name="Hubner S."/>
            <person name="Bellec A."/>
            <person name="Berard A."/>
            <person name="Berges H."/>
            <person name="Blanchet N."/>
            <person name="Boniface M.C."/>
            <person name="Brunel D."/>
            <person name="Catrice O."/>
            <person name="Chaidir N."/>
            <person name="Claudel C."/>
            <person name="Donnadieu C."/>
            <person name="Faraut T."/>
            <person name="Fievet G."/>
            <person name="Helmstetter N."/>
            <person name="King M."/>
            <person name="Knapp S.J."/>
            <person name="Lai Z."/>
            <person name="Le Paslier M.C."/>
            <person name="Lippi Y."/>
            <person name="Lorenzon L."/>
            <person name="Mandel J.R."/>
            <person name="Marage G."/>
            <person name="Marchand G."/>
            <person name="Marquand E."/>
            <person name="Bret-Mestries E."/>
            <person name="Morien E."/>
            <person name="Nambeesan S."/>
            <person name="Nguyen T."/>
            <person name="Pegot-Espagnet P."/>
            <person name="Pouilly N."/>
            <person name="Raftis F."/>
            <person name="Sallet E."/>
            <person name="Schiex T."/>
            <person name="Thomas J."/>
            <person name="Vandecasteele C."/>
            <person name="Vares D."/>
            <person name="Vear F."/>
            <person name="Vautrin S."/>
            <person name="Crespi M."/>
            <person name="Mangin B."/>
            <person name="Burke J.M."/>
            <person name="Salse J."/>
            <person name="Munos S."/>
            <person name="Vincourt P."/>
            <person name="Rieseberg L.H."/>
            <person name="Langlade N.B."/>
        </authorList>
    </citation>
    <scope>NUCLEOTIDE SEQUENCE [LARGE SCALE GENOMIC DNA]</scope>
    <source>
        <strain evidence="23">cv. SF193</strain>
    </source>
</reference>
<keyword evidence="12" id="KW-0418">Kinase</keyword>
<dbReference type="FunFam" id="3.80.10.10:FF:000400">
    <property type="entry name" value="Nuclear pore complex protein NUP107"/>
    <property type="match status" value="1"/>
</dbReference>
<dbReference type="GO" id="GO:0009653">
    <property type="term" value="P:anatomical structure morphogenesis"/>
    <property type="evidence" value="ECO:0007669"/>
    <property type="project" value="UniProtKB-ARBA"/>
</dbReference>
<evidence type="ECO:0000256" key="3">
    <source>
        <dbReference type="ARBA" id="ARBA00022475"/>
    </source>
</evidence>
<dbReference type="AlphaFoldDB" id="A0A251V571"/>
<dbReference type="FunFam" id="1.10.510.10:FF:000445">
    <property type="entry name" value="MDIS1-interacting receptor like kinase 2"/>
    <property type="match status" value="1"/>
</dbReference>
<protein>
    <recommendedName>
        <fullName evidence="2">non-specific serine/threonine protein kinase</fullName>
        <ecNumber evidence="2">2.7.11.1</ecNumber>
    </recommendedName>
</protein>
<keyword evidence="7" id="KW-0808">Transferase</keyword>